<sequence>MSEKEINVWPVGQAFADFVAAYVDIPEEQIYPYHGLKKKCNRRRRPGPFRKSFCKPVGE</sequence>
<comment type="caution">
    <text evidence="1">The sequence shown here is derived from an EMBL/GenBank/DDBJ whole genome shotgun (WGS) entry which is preliminary data.</text>
</comment>
<dbReference type="AlphaFoldDB" id="X1SH72"/>
<organism evidence="1">
    <name type="scientific">marine sediment metagenome</name>
    <dbReference type="NCBI Taxonomy" id="412755"/>
    <lineage>
        <taxon>unclassified sequences</taxon>
        <taxon>metagenomes</taxon>
        <taxon>ecological metagenomes</taxon>
    </lineage>
</organism>
<feature type="non-terminal residue" evidence="1">
    <location>
        <position position="59"/>
    </location>
</feature>
<protein>
    <submittedName>
        <fullName evidence="1">Uncharacterized protein</fullName>
    </submittedName>
</protein>
<reference evidence="1" key="1">
    <citation type="journal article" date="2014" name="Front. Microbiol.">
        <title>High frequency of phylogenetically diverse reductive dehalogenase-homologous genes in deep subseafloor sedimentary metagenomes.</title>
        <authorList>
            <person name="Kawai M."/>
            <person name="Futagami T."/>
            <person name="Toyoda A."/>
            <person name="Takaki Y."/>
            <person name="Nishi S."/>
            <person name="Hori S."/>
            <person name="Arai W."/>
            <person name="Tsubouchi T."/>
            <person name="Morono Y."/>
            <person name="Uchiyama I."/>
            <person name="Ito T."/>
            <person name="Fujiyama A."/>
            <person name="Inagaki F."/>
            <person name="Takami H."/>
        </authorList>
    </citation>
    <scope>NUCLEOTIDE SEQUENCE</scope>
    <source>
        <strain evidence="1">Expedition CK06-06</strain>
    </source>
</reference>
<accession>X1SH72</accession>
<dbReference type="EMBL" id="BARW01020506">
    <property type="protein sequence ID" value="GAI92382.1"/>
    <property type="molecule type" value="Genomic_DNA"/>
</dbReference>
<proteinExistence type="predicted"/>
<name>X1SH72_9ZZZZ</name>
<gene>
    <name evidence="1" type="ORF">S12H4_34624</name>
</gene>
<evidence type="ECO:0000313" key="1">
    <source>
        <dbReference type="EMBL" id="GAI92382.1"/>
    </source>
</evidence>